<dbReference type="AlphaFoldDB" id="A0A1X4XXC2"/>
<sequence length="296" mass="33989">MLKKVIVFYGLLFLFASQSFARDEIYVIPQVALILPKNSSIQSFWLVNPQNYSAKHKVEFCVTNQAIVGYMNKFLFFPKQNSFLVVEGDYSGFLCLDETAVLFYSKTVFGYLKISPMLNNIPKVTIEPIDSLPSESKLFLGLDKTLYCLSFDNKTKTYKVYIFNKKIKPHAFVALYSQQEPISSVSGVGENIVIASQDKIYIVKDEKRLLYYDNQNKNFDQIVYTGYGIFYTTANSVGFIQNAQAMEFVKAKNPKIFLKDNVLFVMFPTNMGIIGLSNIDELRKYNFPVKSLKWKD</sequence>
<evidence type="ECO:0000313" key="3">
    <source>
        <dbReference type="Proteomes" id="UP000194141"/>
    </source>
</evidence>
<feature type="chain" id="PRO_5012665488" evidence="1">
    <location>
        <begin position="22"/>
        <end position="296"/>
    </location>
</feature>
<dbReference type="EMBL" id="MDSU01000018">
    <property type="protein sequence ID" value="OSS42187.1"/>
    <property type="molecule type" value="Genomic_DNA"/>
</dbReference>
<name>A0A1X4XXC2_9BACT</name>
<comment type="caution">
    <text evidence="2">The sequence shown here is derived from an EMBL/GenBank/DDBJ whole genome shotgun (WGS) entry which is preliminary data.</text>
</comment>
<evidence type="ECO:0000313" key="2">
    <source>
        <dbReference type="EMBL" id="OSS42187.1"/>
    </source>
</evidence>
<feature type="signal peptide" evidence="1">
    <location>
        <begin position="1"/>
        <end position="21"/>
    </location>
</feature>
<proteinExistence type="predicted"/>
<dbReference type="Proteomes" id="UP000194141">
    <property type="component" value="Unassembled WGS sequence"/>
</dbReference>
<evidence type="ECO:0000256" key="1">
    <source>
        <dbReference type="SAM" id="SignalP"/>
    </source>
</evidence>
<protein>
    <submittedName>
        <fullName evidence="2">Ankyrin repeat</fullName>
    </submittedName>
</protein>
<organism evidence="2 3">
    <name type="scientific">Desulfurella amilsii</name>
    <dbReference type="NCBI Taxonomy" id="1562698"/>
    <lineage>
        <taxon>Bacteria</taxon>
        <taxon>Pseudomonadati</taxon>
        <taxon>Campylobacterota</taxon>
        <taxon>Desulfurellia</taxon>
        <taxon>Desulfurellales</taxon>
        <taxon>Desulfurellaceae</taxon>
        <taxon>Desulfurella</taxon>
    </lineage>
</organism>
<keyword evidence="3" id="KW-1185">Reference proteome</keyword>
<dbReference type="STRING" id="1562698.DESAMIL20_1740"/>
<accession>A0A1X4XXC2</accession>
<gene>
    <name evidence="2" type="ORF">DESAMIL20_1740</name>
</gene>
<keyword evidence="1" id="KW-0732">Signal</keyword>
<reference evidence="2 3" key="1">
    <citation type="journal article" date="2017" name="Front. Microbiol.">
        <title>Genome Sequence of Desulfurella amilsii Strain TR1 and Comparative Genomics of Desulfurellaceae Family.</title>
        <authorList>
            <person name="Florentino A.P."/>
            <person name="Stams A.J."/>
            <person name="Sanchez-Andrea I."/>
        </authorList>
    </citation>
    <scope>NUCLEOTIDE SEQUENCE [LARGE SCALE GENOMIC DNA]</scope>
    <source>
        <strain evidence="2 3">TR1</strain>
    </source>
</reference>